<gene>
    <name evidence="2" type="ORF">NAEGRDRAFT_61748</name>
</gene>
<evidence type="ECO:0000313" key="3">
    <source>
        <dbReference type="Proteomes" id="UP000006671"/>
    </source>
</evidence>
<dbReference type="OMA" id="VENYPAR"/>
<proteinExistence type="predicted"/>
<dbReference type="KEGG" id="ngr:NAEGRDRAFT_61748"/>
<keyword evidence="3" id="KW-1185">Reference proteome</keyword>
<reference evidence="2 3" key="1">
    <citation type="journal article" date="2010" name="Cell">
        <title>The genome of Naegleria gruberi illuminates early eukaryotic versatility.</title>
        <authorList>
            <person name="Fritz-Laylin L.K."/>
            <person name="Prochnik S.E."/>
            <person name="Ginger M.L."/>
            <person name="Dacks J.B."/>
            <person name="Carpenter M.L."/>
            <person name="Field M.C."/>
            <person name="Kuo A."/>
            <person name="Paredez A."/>
            <person name="Chapman J."/>
            <person name="Pham J."/>
            <person name="Shu S."/>
            <person name="Neupane R."/>
            <person name="Cipriano M."/>
            <person name="Mancuso J."/>
            <person name="Tu H."/>
            <person name="Salamov A."/>
            <person name="Lindquist E."/>
            <person name="Shapiro H."/>
            <person name="Lucas S."/>
            <person name="Grigoriev I.V."/>
            <person name="Cande W.Z."/>
            <person name="Fulton C."/>
            <person name="Rokhsar D.S."/>
            <person name="Dawson S.C."/>
        </authorList>
    </citation>
    <scope>NUCLEOTIDE SEQUENCE [LARGE SCALE GENOMIC DNA]</scope>
    <source>
        <strain evidence="2 3">NEG-M</strain>
    </source>
</reference>
<dbReference type="GeneID" id="8852693"/>
<keyword evidence="1" id="KW-0812">Transmembrane</keyword>
<keyword evidence="1" id="KW-0472">Membrane</keyword>
<sequence length="293" mass="33732">MHSNNNYQTSTNTNSIRICIRLLFIIALFCFFQLTTALSEPNNHHPNHNPHHTGGRSVDERFSLPSLADSNIFEKLFKKLEQAIENVVNNVTTNIRFQVSQAIIDVLNKNQITAVTNNAMSAISQNISTLLNNIPFNQLFQNSLQYSQPIINQMAQQFTNQQVIETVKSSLKQNDIDFSTIVSEIINATITKLSEPQTKQEINQILKYYATHATDSIPTWLLIFFGSVLVSILMIPSLLMAILLQQVFPVRKMKWYQRIFINRFGKAKVSQQQTINDEEEERRRLVYNENIQQ</sequence>
<dbReference type="OrthoDB" id="10411665at2759"/>
<organism evidence="3">
    <name type="scientific">Naegleria gruberi</name>
    <name type="common">Amoeba</name>
    <dbReference type="NCBI Taxonomy" id="5762"/>
    <lineage>
        <taxon>Eukaryota</taxon>
        <taxon>Discoba</taxon>
        <taxon>Heterolobosea</taxon>
        <taxon>Tetramitia</taxon>
        <taxon>Eutetramitia</taxon>
        <taxon>Vahlkampfiidae</taxon>
        <taxon>Naegleria</taxon>
    </lineage>
</organism>
<feature type="transmembrane region" description="Helical" evidence="1">
    <location>
        <begin position="220"/>
        <end position="244"/>
    </location>
</feature>
<keyword evidence="1" id="KW-1133">Transmembrane helix</keyword>
<dbReference type="RefSeq" id="XP_002682601.1">
    <property type="nucleotide sequence ID" value="XM_002682555.1"/>
</dbReference>
<dbReference type="VEuPathDB" id="AmoebaDB:NAEGRDRAFT_61748"/>
<dbReference type="InParanoid" id="D2UYY5"/>
<accession>D2UYY5</accession>
<dbReference type="AlphaFoldDB" id="D2UYY5"/>
<name>D2UYY5_NAEGR</name>
<protein>
    <submittedName>
        <fullName evidence="2">Predicted protein</fullName>
    </submittedName>
</protein>
<dbReference type="EMBL" id="GG738846">
    <property type="protein sequence ID" value="EFC49857.1"/>
    <property type="molecule type" value="Genomic_DNA"/>
</dbReference>
<dbReference type="Proteomes" id="UP000006671">
    <property type="component" value="Unassembled WGS sequence"/>
</dbReference>
<evidence type="ECO:0000256" key="1">
    <source>
        <dbReference type="SAM" id="Phobius"/>
    </source>
</evidence>
<evidence type="ECO:0000313" key="2">
    <source>
        <dbReference type="EMBL" id="EFC49857.1"/>
    </source>
</evidence>